<gene>
    <name evidence="1" type="ORF">SLEP1_g55746</name>
</gene>
<name>A0AAV5MIJ5_9ROSI</name>
<dbReference type="AlphaFoldDB" id="A0AAV5MIJ5"/>
<accession>A0AAV5MIJ5</accession>
<protein>
    <submittedName>
        <fullName evidence="1">Uncharacterized protein</fullName>
    </submittedName>
</protein>
<dbReference type="EMBL" id="BPVZ01000277">
    <property type="protein sequence ID" value="GKV48974.1"/>
    <property type="molecule type" value="Genomic_DNA"/>
</dbReference>
<reference evidence="1 2" key="1">
    <citation type="journal article" date="2021" name="Commun. Biol.">
        <title>The genome of Shorea leprosula (Dipterocarpaceae) highlights the ecological relevance of drought in aseasonal tropical rainforests.</title>
        <authorList>
            <person name="Ng K.K.S."/>
            <person name="Kobayashi M.J."/>
            <person name="Fawcett J.A."/>
            <person name="Hatakeyama M."/>
            <person name="Paape T."/>
            <person name="Ng C.H."/>
            <person name="Ang C.C."/>
            <person name="Tnah L.H."/>
            <person name="Lee C.T."/>
            <person name="Nishiyama T."/>
            <person name="Sese J."/>
            <person name="O'Brien M.J."/>
            <person name="Copetti D."/>
            <person name="Mohd Noor M.I."/>
            <person name="Ong R.C."/>
            <person name="Putra M."/>
            <person name="Sireger I.Z."/>
            <person name="Indrioko S."/>
            <person name="Kosugi Y."/>
            <person name="Izuno A."/>
            <person name="Isagi Y."/>
            <person name="Lee S.L."/>
            <person name="Shimizu K.K."/>
        </authorList>
    </citation>
    <scope>NUCLEOTIDE SEQUENCE [LARGE SCALE GENOMIC DNA]</scope>
    <source>
        <strain evidence="1">214</strain>
    </source>
</reference>
<evidence type="ECO:0000313" key="2">
    <source>
        <dbReference type="Proteomes" id="UP001054252"/>
    </source>
</evidence>
<organism evidence="1 2">
    <name type="scientific">Rubroshorea leprosula</name>
    <dbReference type="NCBI Taxonomy" id="152421"/>
    <lineage>
        <taxon>Eukaryota</taxon>
        <taxon>Viridiplantae</taxon>
        <taxon>Streptophyta</taxon>
        <taxon>Embryophyta</taxon>
        <taxon>Tracheophyta</taxon>
        <taxon>Spermatophyta</taxon>
        <taxon>Magnoliopsida</taxon>
        <taxon>eudicotyledons</taxon>
        <taxon>Gunneridae</taxon>
        <taxon>Pentapetalae</taxon>
        <taxon>rosids</taxon>
        <taxon>malvids</taxon>
        <taxon>Malvales</taxon>
        <taxon>Dipterocarpaceae</taxon>
        <taxon>Rubroshorea</taxon>
    </lineage>
</organism>
<dbReference type="Proteomes" id="UP001054252">
    <property type="component" value="Unassembled WGS sequence"/>
</dbReference>
<keyword evidence="2" id="KW-1185">Reference proteome</keyword>
<comment type="caution">
    <text evidence="1">The sequence shown here is derived from an EMBL/GenBank/DDBJ whole genome shotgun (WGS) entry which is preliminary data.</text>
</comment>
<evidence type="ECO:0000313" key="1">
    <source>
        <dbReference type="EMBL" id="GKV48974.1"/>
    </source>
</evidence>
<proteinExistence type="predicted"/>
<sequence>MTFDEVIVSRRADMRVLSKSLHWVSINPKPIVVDFDFLLSFVSSPSNLIKYCRYLLRFSKSAVYDSEI</sequence>